<dbReference type="InterPro" id="IPR032534">
    <property type="entry name" value="EcxA_zinc-bd"/>
</dbReference>
<organism evidence="3 4">
    <name type="scientific">Fusarium longipes</name>
    <dbReference type="NCBI Taxonomy" id="694270"/>
    <lineage>
        <taxon>Eukaryota</taxon>
        <taxon>Fungi</taxon>
        <taxon>Dikarya</taxon>
        <taxon>Ascomycota</taxon>
        <taxon>Pezizomycotina</taxon>
        <taxon>Sordariomycetes</taxon>
        <taxon>Hypocreomycetidae</taxon>
        <taxon>Hypocreales</taxon>
        <taxon>Nectriaceae</taxon>
        <taxon>Fusarium</taxon>
    </lineage>
</organism>
<dbReference type="Pfam" id="PF16313">
    <property type="entry name" value="DUF4953"/>
    <property type="match status" value="1"/>
</dbReference>
<dbReference type="Gene3D" id="3.40.390.10">
    <property type="entry name" value="Collagenase (Catalytic Domain)"/>
    <property type="match status" value="1"/>
</dbReference>
<comment type="caution">
    <text evidence="3">The sequence shown here is derived from an EMBL/GenBank/DDBJ whole genome shotgun (WGS) entry which is preliminary data.</text>
</comment>
<evidence type="ECO:0000313" key="3">
    <source>
        <dbReference type="EMBL" id="RGP78860.1"/>
    </source>
</evidence>
<keyword evidence="4" id="KW-1185">Reference proteome</keyword>
<dbReference type="InterPro" id="IPR024079">
    <property type="entry name" value="MetalloPept_cat_dom_sf"/>
</dbReference>
<dbReference type="Proteomes" id="UP000266234">
    <property type="component" value="Unassembled WGS sequence"/>
</dbReference>
<proteinExistence type="predicted"/>
<dbReference type="EMBL" id="PXOG01000057">
    <property type="protein sequence ID" value="RGP78860.1"/>
    <property type="molecule type" value="Genomic_DNA"/>
</dbReference>
<accession>A0A395T2F8</accession>
<dbReference type="STRING" id="694270.A0A395T2F8"/>
<gene>
    <name evidence="3" type="ORF">FLONG3_3059</name>
</gene>
<evidence type="ECO:0000313" key="4">
    <source>
        <dbReference type="Proteomes" id="UP000266234"/>
    </source>
</evidence>
<feature type="region of interest" description="Disordered" evidence="1">
    <location>
        <begin position="1"/>
        <end position="25"/>
    </location>
</feature>
<dbReference type="GO" id="GO:0008237">
    <property type="term" value="F:metallopeptidase activity"/>
    <property type="evidence" value="ECO:0007669"/>
    <property type="project" value="InterPro"/>
</dbReference>
<reference evidence="3 4" key="1">
    <citation type="journal article" date="2018" name="PLoS Pathog.">
        <title>Evolution of structural diversity of trichothecenes, a family of toxins produced by plant pathogenic and entomopathogenic fungi.</title>
        <authorList>
            <person name="Proctor R.H."/>
            <person name="McCormick S.P."/>
            <person name="Kim H.S."/>
            <person name="Cardoza R.E."/>
            <person name="Stanley A.M."/>
            <person name="Lindo L."/>
            <person name="Kelly A."/>
            <person name="Brown D.W."/>
            <person name="Lee T."/>
            <person name="Vaughan M.M."/>
            <person name="Alexander N.J."/>
            <person name="Busman M."/>
            <person name="Gutierrez S."/>
        </authorList>
    </citation>
    <scope>NUCLEOTIDE SEQUENCE [LARGE SCALE GENOMIC DNA]</scope>
    <source>
        <strain evidence="3 4">NRRL 20695</strain>
    </source>
</reference>
<dbReference type="SUPFAM" id="SSF55486">
    <property type="entry name" value="Metalloproteases ('zincins'), catalytic domain"/>
    <property type="match status" value="1"/>
</dbReference>
<dbReference type="OrthoDB" id="406838at2759"/>
<dbReference type="AlphaFoldDB" id="A0A395T2F8"/>
<sequence>MSRRYPCITQKGDEPSLAADPSSEPNIPSIVLGMDSIIPRWKTPTTLKWYLMADRFPSAEEAEIAARALNEAADEWHNVDFGVTILQTTNMHEANFNLVYRKNSRSDPDTLGRGFFPNIGDSDIIVFSYAMQPTERYRLKNVFLHELGHVFGLRHEFAIAEEGLGAKQFMMKNPLSVMDYNDQPMVQDSDRQGLRAFYKLAEGSDVDGSPVVDFIPRLRSVNQA</sequence>
<evidence type="ECO:0000259" key="2">
    <source>
        <dbReference type="Pfam" id="PF16313"/>
    </source>
</evidence>
<name>A0A395T2F8_9HYPO</name>
<evidence type="ECO:0000256" key="1">
    <source>
        <dbReference type="SAM" id="MobiDB-lite"/>
    </source>
</evidence>
<feature type="domain" description="EcxA zinc-binding" evidence="2">
    <location>
        <begin position="137"/>
        <end position="194"/>
    </location>
</feature>
<protein>
    <submittedName>
        <fullName evidence="3">Matrix metallo ase-11</fullName>
    </submittedName>
</protein>